<evidence type="ECO:0000256" key="2">
    <source>
        <dbReference type="ARBA" id="ARBA00022692"/>
    </source>
</evidence>
<dbReference type="GO" id="GO:0016493">
    <property type="term" value="F:C-C chemokine receptor activity"/>
    <property type="evidence" value="ECO:0007669"/>
    <property type="project" value="TreeGrafter"/>
</dbReference>
<feature type="transmembrane region" description="Helical" evidence="9">
    <location>
        <begin position="116"/>
        <end position="139"/>
    </location>
</feature>
<dbReference type="OMA" id="FTKNCLL"/>
<evidence type="ECO:0000256" key="4">
    <source>
        <dbReference type="ARBA" id="ARBA00023040"/>
    </source>
</evidence>
<reference evidence="12" key="1">
    <citation type="journal article" date="2006" name="Science">
        <title>Ancient noncoding elements conserved in the human genome.</title>
        <authorList>
            <person name="Venkatesh B."/>
            <person name="Kirkness E.F."/>
            <person name="Loh Y.H."/>
            <person name="Halpern A.L."/>
            <person name="Lee A.P."/>
            <person name="Johnson J."/>
            <person name="Dandona N."/>
            <person name="Viswanathan L.D."/>
            <person name="Tay A."/>
            <person name="Venter J.C."/>
            <person name="Strausberg R.L."/>
            <person name="Brenner S."/>
        </authorList>
    </citation>
    <scope>NUCLEOTIDE SEQUENCE [LARGE SCALE GENOMIC DNA]</scope>
</reference>
<dbReference type="PANTHER" id="PTHR10489">
    <property type="entry name" value="CELL ADHESION MOLECULE"/>
    <property type="match status" value="1"/>
</dbReference>
<dbReference type="AlphaFoldDB" id="A0A4W3IPI9"/>
<name>A0A4W3IPI9_CALMI</name>
<evidence type="ECO:0000256" key="3">
    <source>
        <dbReference type="ARBA" id="ARBA00022989"/>
    </source>
</evidence>
<reference evidence="11" key="5">
    <citation type="submission" date="2025-09" db="UniProtKB">
        <authorList>
            <consortium name="Ensembl"/>
        </authorList>
    </citation>
    <scope>IDENTIFICATION</scope>
</reference>
<proteinExistence type="inferred from homology"/>
<evidence type="ECO:0000256" key="8">
    <source>
        <dbReference type="RuleBase" id="RU000688"/>
    </source>
</evidence>
<dbReference type="GO" id="GO:0006955">
    <property type="term" value="P:immune response"/>
    <property type="evidence" value="ECO:0007669"/>
    <property type="project" value="TreeGrafter"/>
</dbReference>
<keyword evidence="3 9" id="KW-1133">Transmembrane helix</keyword>
<dbReference type="PANTHER" id="PTHR10489:SF618">
    <property type="entry name" value="C-X-C CHEMOKINE RECEPTOR TYPE 5"/>
    <property type="match status" value="1"/>
</dbReference>
<gene>
    <name evidence="11" type="primary">LOC103190425</name>
</gene>
<dbReference type="Pfam" id="PF00001">
    <property type="entry name" value="7tm_1"/>
    <property type="match status" value="1"/>
</dbReference>
<protein>
    <submittedName>
        <fullName evidence="11">Chemokine (C-X-C motif) receptor 5</fullName>
    </submittedName>
</protein>
<keyword evidence="6 8" id="KW-0675">Receptor</keyword>
<dbReference type="InterPro" id="IPR017452">
    <property type="entry name" value="GPCR_Rhodpsn_7TM"/>
</dbReference>
<feature type="domain" description="G-protein coupled receptors family 1 profile" evidence="10">
    <location>
        <begin position="55"/>
        <end position="304"/>
    </location>
</feature>
<dbReference type="Proteomes" id="UP000314986">
    <property type="component" value="Unassembled WGS sequence"/>
</dbReference>
<dbReference type="GO" id="GO:0007204">
    <property type="term" value="P:positive regulation of cytosolic calcium ion concentration"/>
    <property type="evidence" value="ECO:0007669"/>
    <property type="project" value="TreeGrafter"/>
</dbReference>
<reference evidence="11" key="4">
    <citation type="submission" date="2025-08" db="UniProtKB">
        <authorList>
            <consortium name="Ensembl"/>
        </authorList>
    </citation>
    <scope>IDENTIFICATION</scope>
</reference>
<evidence type="ECO:0000313" key="11">
    <source>
        <dbReference type="Ensembl" id="ENSCMIP00000028393.1"/>
    </source>
</evidence>
<comment type="similarity">
    <text evidence="8">Belongs to the G-protein coupled receptor 1 family.</text>
</comment>
<dbReference type="PROSITE" id="PS00237">
    <property type="entry name" value="G_PROTEIN_RECEP_F1_1"/>
    <property type="match status" value="1"/>
</dbReference>
<evidence type="ECO:0000259" key="10">
    <source>
        <dbReference type="PROSITE" id="PS50262"/>
    </source>
</evidence>
<dbReference type="InterPro" id="IPR050119">
    <property type="entry name" value="CCR1-9-like"/>
</dbReference>
<evidence type="ECO:0000256" key="7">
    <source>
        <dbReference type="ARBA" id="ARBA00023224"/>
    </source>
</evidence>
<dbReference type="Gene3D" id="1.20.1070.10">
    <property type="entry name" value="Rhodopsin 7-helix transmembrane proteins"/>
    <property type="match status" value="1"/>
</dbReference>
<feature type="transmembrane region" description="Helical" evidence="9">
    <location>
        <begin position="241"/>
        <end position="262"/>
    </location>
</feature>
<feature type="transmembrane region" description="Helical" evidence="9">
    <location>
        <begin position="39"/>
        <end position="64"/>
    </location>
</feature>
<dbReference type="KEGG" id="cmk:103190425"/>
<keyword evidence="5 9" id="KW-0472">Membrane</keyword>
<keyword evidence="7 8" id="KW-0807">Transducer</keyword>
<dbReference type="InterPro" id="IPR000276">
    <property type="entry name" value="GPCR_Rhodpsn"/>
</dbReference>
<comment type="subcellular location">
    <subcellularLocation>
        <location evidence="1">Membrane</location>
    </subcellularLocation>
</comment>
<evidence type="ECO:0000256" key="9">
    <source>
        <dbReference type="SAM" id="Phobius"/>
    </source>
</evidence>
<dbReference type="Ensembl" id="ENSCMIT00000028842.1">
    <property type="protein sequence ID" value="ENSCMIP00000028393.1"/>
    <property type="gene ID" value="ENSCMIG00000012337.1"/>
</dbReference>
<dbReference type="GO" id="GO:0019722">
    <property type="term" value="P:calcium-mediated signaling"/>
    <property type="evidence" value="ECO:0007669"/>
    <property type="project" value="TreeGrafter"/>
</dbReference>
<keyword evidence="2 8" id="KW-0812">Transmembrane</keyword>
<keyword evidence="12" id="KW-1185">Reference proteome</keyword>
<dbReference type="SUPFAM" id="SSF81321">
    <property type="entry name" value="Family A G protein-coupled receptor-like"/>
    <property type="match status" value="1"/>
</dbReference>
<dbReference type="RefSeq" id="XP_007909385.1">
    <property type="nucleotide sequence ID" value="XM_007911194.2"/>
</dbReference>
<evidence type="ECO:0000313" key="12">
    <source>
        <dbReference type="Proteomes" id="UP000314986"/>
    </source>
</evidence>
<evidence type="ECO:0000256" key="5">
    <source>
        <dbReference type="ARBA" id="ARBA00023136"/>
    </source>
</evidence>
<organism evidence="11 12">
    <name type="scientific">Callorhinchus milii</name>
    <name type="common">Ghost shark</name>
    <dbReference type="NCBI Taxonomy" id="7868"/>
    <lineage>
        <taxon>Eukaryota</taxon>
        <taxon>Metazoa</taxon>
        <taxon>Chordata</taxon>
        <taxon>Craniata</taxon>
        <taxon>Vertebrata</taxon>
        <taxon>Chondrichthyes</taxon>
        <taxon>Holocephali</taxon>
        <taxon>Chimaeriformes</taxon>
        <taxon>Callorhinchidae</taxon>
        <taxon>Callorhinchus</taxon>
    </lineage>
</organism>
<feature type="transmembrane region" description="Helical" evidence="9">
    <location>
        <begin position="76"/>
        <end position="104"/>
    </location>
</feature>
<dbReference type="PRINTS" id="PR00237">
    <property type="entry name" value="GPCRRHODOPSN"/>
</dbReference>
<sequence length="354" mass="40599">MEIFQNLEFPGNENDTSYYYGDGYVCNPRDEFSLESQTIAISVVSLLVSVMGVLGNGLVLTVLICTKHTRTPTDSYLLHLTLIDLLLSLSLPFTAIQGIFQWYFGQVVCKMVGTMYKLNFFCSSLLLGFISFDRYLAIVYAVQTYKKRKQVVIHCICAGVWALCLLLQLPNTIYLRVETQENKSMCTYPWASVERWLLTEQILYHVLGFALPLLVMCYCYTMVGKTLWRCQNFKRRKAVRVVLLVTAVFFLCWTPFNLVIFINTLSKLELINSQSCHFEHDLGVALRVTECIGSVRCCLNPILYAFIGVKFRNDVLKLLREMGCISQATLDKHFQLKQTTKNRSSTLTENQFVE</sequence>
<feature type="transmembrane region" description="Helical" evidence="9">
    <location>
        <begin position="202"/>
        <end position="220"/>
    </location>
</feature>
<evidence type="ECO:0000256" key="1">
    <source>
        <dbReference type="ARBA" id="ARBA00004370"/>
    </source>
</evidence>
<reference evidence="12" key="2">
    <citation type="journal article" date="2007" name="PLoS Biol.">
        <title>Survey sequencing and comparative analysis of the elephant shark (Callorhinchus milii) genome.</title>
        <authorList>
            <person name="Venkatesh B."/>
            <person name="Kirkness E.F."/>
            <person name="Loh Y.H."/>
            <person name="Halpern A.L."/>
            <person name="Lee A.P."/>
            <person name="Johnson J."/>
            <person name="Dandona N."/>
            <person name="Viswanathan L.D."/>
            <person name="Tay A."/>
            <person name="Venter J.C."/>
            <person name="Strausberg R.L."/>
            <person name="Brenner S."/>
        </authorList>
    </citation>
    <scope>NUCLEOTIDE SEQUENCE [LARGE SCALE GENOMIC DNA]</scope>
</reference>
<reference evidence="12" key="3">
    <citation type="journal article" date="2014" name="Nature">
        <title>Elephant shark genome provides unique insights into gnathostome evolution.</title>
        <authorList>
            <consortium name="International Elephant Shark Genome Sequencing Consortium"/>
            <person name="Venkatesh B."/>
            <person name="Lee A.P."/>
            <person name="Ravi V."/>
            <person name="Maurya A.K."/>
            <person name="Lian M.M."/>
            <person name="Swann J.B."/>
            <person name="Ohta Y."/>
            <person name="Flajnik M.F."/>
            <person name="Sutoh Y."/>
            <person name="Kasahara M."/>
            <person name="Hoon S."/>
            <person name="Gangu V."/>
            <person name="Roy S.W."/>
            <person name="Irimia M."/>
            <person name="Korzh V."/>
            <person name="Kondrychyn I."/>
            <person name="Lim Z.W."/>
            <person name="Tay B.H."/>
            <person name="Tohari S."/>
            <person name="Kong K.W."/>
            <person name="Ho S."/>
            <person name="Lorente-Galdos B."/>
            <person name="Quilez J."/>
            <person name="Marques-Bonet T."/>
            <person name="Raney B.J."/>
            <person name="Ingham P.W."/>
            <person name="Tay A."/>
            <person name="Hillier L.W."/>
            <person name="Minx P."/>
            <person name="Boehm T."/>
            <person name="Wilson R.K."/>
            <person name="Brenner S."/>
            <person name="Warren W.C."/>
        </authorList>
    </citation>
    <scope>NUCLEOTIDE SEQUENCE [LARGE SCALE GENOMIC DNA]</scope>
</reference>
<keyword evidence="4 8" id="KW-0297">G-protein coupled receptor</keyword>
<dbReference type="GeneTree" id="ENSGT01050000244848"/>
<feature type="transmembrane region" description="Helical" evidence="9">
    <location>
        <begin position="151"/>
        <end position="169"/>
    </location>
</feature>
<evidence type="ECO:0000256" key="6">
    <source>
        <dbReference type="ARBA" id="ARBA00023170"/>
    </source>
</evidence>
<dbReference type="PROSITE" id="PS50262">
    <property type="entry name" value="G_PROTEIN_RECEP_F1_2"/>
    <property type="match status" value="1"/>
</dbReference>
<accession>A0A4W3IPI9</accession>
<dbReference type="InParanoid" id="A0A4W3IPI9"/>
<dbReference type="GO" id="GO:0009897">
    <property type="term" value="C:external side of plasma membrane"/>
    <property type="evidence" value="ECO:0007669"/>
    <property type="project" value="TreeGrafter"/>
</dbReference>
<dbReference type="STRING" id="7868.ENSCMIP00000028393"/>
<dbReference type="GO" id="GO:0019957">
    <property type="term" value="F:C-C chemokine binding"/>
    <property type="evidence" value="ECO:0007669"/>
    <property type="project" value="TreeGrafter"/>
</dbReference>
<dbReference type="OrthoDB" id="9818824at2759"/>
<dbReference type="GeneID" id="103190425"/>
<dbReference type="GO" id="GO:0060326">
    <property type="term" value="P:cell chemotaxis"/>
    <property type="evidence" value="ECO:0007669"/>
    <property type="project" value="TreeGrafter"/>
</dbReference>